<dbReference type="Proteomes" id="UP001250214">
    <property type="component" value="Unassembled WGS sequence"/>
</dbReference>
<name>A0ABU2HCJ0_9ACTN</name>
<dbReference type="RefSeq" id="WP_310914168.1">
    <property type="nucleotide sequence ID" value="NZ_JAVLVT010000015.1"/>
</dbReference>
<evidence type="ECO:0000313" key="2">
    <source>
        <dbReference type="Proteomes" id="UP001250214"/>
    </source>
</evidence>
<keyword evidence="2" id="KW-1185">Reference proteome</keyword>
<evidence type="ECO:0000313" key="1">
    <source>
        <dbReference type="EMBL" id="MDS1272574.1"/>
    </source>
</evidence>
<dbReference type="EMBL" id="JAVLVT010000015">
    <property type="protein sequence ID" value="MDS1272574.1"/>
    <property type="molecule type" value="Genomic_DNA"/>
</dbReference>
<organism evidence="1 2">
    <name type="scientific">Lipingzhangella rawalii</name>
    <dbReference type="NCBI Taxonomy" id="2055835"/>
    <lineage>
        <taxon>Bacteria</taxon>
        <taxon>Bacillati</taxon>
        <taxon>Actinomycetota</taxon>
        <taxon>Actinomycetes</taxon>
        <taxon>Streptosporangiales</taxon>
        <taxon>Nocardiopsidaceae</taxon>
        <taxon>Lipingzhangella</taxon>
    </lineage>
</organism>
<gene>
    <name evidence="1" type="ORF">RIF23_19990</name>
</gene>
<reference evidence="2" key="1">
    <citation type="submission" date="2023-07" db="EMBL/GenBank/DDBJ databases">
        <title>Novel species in the genus Lipingzhangella isolated from Sambhar Salt Lake.</title>
        <authorList>
            <person name="Jiya N."/>
            <person name="Kajale S."/>
            <person name="Sharma A."/>
        </authorList>
    </citation>
    <scope>NUCLEOTIDE SEQUENCE [LARGE SCALE GENOMIC DNA]</scope>
    <source>
        <strain evidence="2">LS1_29</strain>
    </source>
</reference>
<accession>A0ABU2HCJ0</accession>
<proteinExistence type="predicted"/>
<comment type="caution">
    <text evidence="1">The sequence shown here is derived from an EMBL/GenBank/DDBJ whole genome shotgun (WGS) entry which is preliminary data.</text>
</comment>
<sequence>MASSLALSITLLQVVQGGTPEDDPALGFQLTDLPDPSRLSMLGSRCACERTALFHQLWEVISQHDRFSPNTDIWLRTVDPDNVPPLPPGARLLDQHTVMFGVD</sequence>
<protein>
    <submittedName>
        <fullName evidence="1">Uncharacterized protein</fullName>
    </submittedName>
</protein>